<organism evidence="3 4">
    <name type="scientific">Colletotrichum musicola</name>
    <dbReference type="NCBI Taxonomy" id="2175873"/>
    <lineage>
        <taxon>Eukaryota</taxon>
        <taxon>Fungi</taxon>
        <taxon>Dikarya</taxon>
        <taxon>Ascomycota</taxon>
        <taxon>Pezizomycotina</taxon>
        <taxon>Sordariomycetes</taxon>
        <taxon>Hypocreomycetidae</taxon>
        <taxon>Glomerellales</taxon>
        <taxon>Glomerellaceae</taxon>
        <taxon>Colletotrichum</taxon>
        <taxon>Colletotrichum orchidearum species complex</taxon>
    </lineage>
</organism>
<dbReference type="Gene3D" id="1.25.40.20">
    <property type="entry name" value="Ankyrin repeat-containing domain"/>
    <property type="match status" value="1"/>
</dbReference>
<feature type="compositionally biased region" description="Low complexity" evidence="2">
    <location>
        <begin position="252"/>
        <end position="276"/>
    </location>
</feature>
<evidence type="ECO:0000256" key="2">
    <source>
        <dbReference type="SAM" id="MobiDB-lite"/>
    </source>
</evidence>
<proteinExistence type="predicted"/>
<dbReference type="AlphaFoldDB" id="A0A8H6NAV8"/>
<feature type="compositionally biased region" description="Basic and acidic residues" evidence="2">
    <location>
        <begin position="77"/>
        <end position="121"/>
    </location>
</feature>
<accession>A0A8H6NAV8</accession>
<sequence length="571" mass="64919">MSDLLGWFRRRWLGETEANLPDVENQVHEQPATFPNQDANDYHEHGNQHRNGCHNGRNGSQSNENPINYRTDHRHSSRNDIHGNFRNDPHNRNEYLNDHPSEHHRERRDNYHNRHHDEYHNHPRSQYGNNDRDGRRDDRYDENRHQYRNTYRINSGNNPRNNFDNDRRNGRLDDYRERNENRHAYPRNHRDDYPHPQSESEQSDSSEDDFKTNDGNDDDFRGRTYDEISDDDSDITYVGRRSFDDTLIPEYGSSGPSGSSDSSVSSQPSGSSYPPGFNLTPDFRYAAGPSDASANTTDDESVHTVVESGPAHNSNISLEQPPIGPEVPASERSSRRSACHTPRIQRAREDVPRRGSHRRNRSPEPPKKSFSRKTNLYVLGEGYAAQLLRKAAKAGNAAEVRSILANAPKHYMQSPAFTKGAVLACVAKPKYGTYKSLEALVASMKKSQLNNIRDRGKTPLFLLISEPSRESFGKYHSKSLRVLLEAGAKADEMNGAENQTALHLAVAKRLPGAVKILVDYRASPDIPDGNGKTARELADHKVKALNGHENFQEAQDWTKIQEVFDGVGHRH</sequence>
<evidence type="ECO:0000256" key="1">
    <source>
        <dbReference type="PROSITE-ProRule" id="PRU00023"/>
    </source>
</evidence>
<dbReference type="InterPro" id="IPR036770">
    <property type="entry name" value="Ankyrin_rpt-contain_sf"/>
</dbReference>
<feature type="repeat" description="ANK" evidence="1">
    <location>
        <begin position="497"/>
        <end position="529"/>
    </location>
</feature>
<dbReference type="Proteomes" id="UP000639643">
    <property type="component" value="Unassembled WGS sequence"/>
</dbReference>
<evidence type="ECO:0000313" key="3">
    <source>
        <dbReference type="EMBL" id="KAF6825811.1"/>
    </source>
</evidence>
<evidence type="ECO:0000313" key="4">
    <source>
        <dbReference type="Proteomes" id="UP000639643"/>
    </source>
</evidence>
<name>A0A8H6NAV8_9PEZI</name>
<reference evidence="3" key="1">
    <citation type="journal article" date="2020" name="Phytopathology">
        <title>Genome Sequence Resources of Colletotrichum truncatum, C. plurivorum, C. musicola, and C. sojae: Four Species Pathogenic to Soybean (Glycine max).</title>
        <authorList>
            <person name="Rogerio F."/>
            <person name="Boufleur T.R."/>
            <person name="Ciampi-Guillardi M."/>
            <person name="Sukno S.A."/>
            <person name="Thon M.R."/>
            <person name="Massola Junior N.S."/>
            <person name="Baroncelli R."/>
        </authorList>
    </citation>
    <scope>NUCLEOTIDE SEQUENCE</scope>
    <source>
        <strain evidence="3">LFN0074</strain>
    </source>
</reference>
<comment type="caution">
    <text evidence="3">The sequence shown here is derived from an EMBL/GenBank/DDBJ whole genome shotgun (WGS) entry which is preliminary data.</text>
</comment>
<feature type="compositionally biased region" description="Basic and acidic residues" evidence="2">
    <location>
        <begin position="130"/>
        <end position="145"/>
    </location>
</feature>
<dbReference type="Pfam" id="PF13857">
    <property type="entry name" value="Ank_5"/>
    <property type="match status" value="1"/>
</dbReference>
<protein>
    <submittedName>
        <fullName evidence="3">Ankyrin repeat-containing protein</fullName>
    </submittedName>
</protein>
<dbReference type="SMART" id="SM00248">
    <property type="entry name" value="ANK"/>
    <property type="match status" value="2"/>
</dbReference>
<feature type="compositionally biased region" description="Basic and acidic residues" evidence="2">
    <location>
        <begin position="208"/>
        <end position="226"/>
    </location>
</feature>
<feature type="compositionally biased region" description="Basic and acidic residues" evidence="2">
    <location>
        <begin position="163"/>
        <end position="194"/>
    </location>
</feature>
<feature type="region of interest" description="Disordered" evidence="2">
    <location>
        <begin position="32"/>
        <end position="232"/>
    </location>
</feature>
<dbReference type="SUPFAM" id="SSF48403">
    <property type="entry name" value="Ankyrin repeat"/>
    <property type="match status" value="1"/>
</dbReference>
<dbReference type="InterPro" id="IPR002110">
    <property type="entry name" value="Ankyrin_rpt"/>
</dbReference>
<dbReference type="EMBL" id="WIGM01000419">
    <property type="protein sequence ID" value="KAF6825811.1"/>
    <property type="molecule type" value="Genomic_DNA"/>
</dbReference>
<feature type="compositionally biased region" description="Polar residues" evidence="2">
    <location>
        <begin position="57"/>
        <end position="68"/>
    </location>
</feature>
<feature type="region of interest" description="Disordered" evidence="2">
    <location>
        <begin position="245"/>
        <end position="373"/>
    </location>
</feature>
<dbReference type="PROSITE" id="PS50088">
    <property type="entry name" value="ANK_REPEAT"/>
    <property type="match status" value="1"/>
</dbReference>
<keyword evidence="1" id="KW-0040">ANK repeat</keyword>
<keyword evidence="4" id="KW-1185">Reference proteome</keyword>
<gene>
    <name evidence="3" type="ORF">CMUS01_09694</name>
</gene>